<gene>
    <name evidence="2" type="ORF">Dxin01_00451</name>
</gene>
<organism evidence="2 3">
    <name type="scientific">Deinococcus xinjiangensis</name>
    <dbReference type="NCBI Taxonomy" id="457454"/>
    <lineage>
        <taxon>Bacteria</taxon>
        <taxon>Thermotogati</taxon>
        <taxon>Deinococcota</taxon>
        <taxon>Deinococci</taxon>
        <taxon>Deinococcales</taxon>
        <taxon>Deinococcaceae</taxon>
        <taxon>Deinococcus</taxon>
    </lineage>
</organism>
<dbReference type="SUPFAM" id="SSF56112">
    <property type="entry name" value="Protein kinase-like (PK-like)"/>
    <property type="match status" value="1"/>
</dbReference>
<sequence>MKELEADAQQILGQHARFFAKGQTCAVYTDGSRALRLALINDAHLLSQAHIQQALAVARAKVAPVLEAGYLPSGRAYCLEGLVRGDDSEPSRAGWAELGQTLAALHALSHTGHGLLQDRPDALCGASQTPESGLLTRLRRVWPFDAAPLESHPLLWRAPELGPPLWALADELKAVLHSQTAVCHTDLHHNQLIWRGGRLAALLDFGDATVAPPAWDSASLAFYHGWDAVMLAGLEAGRAAALFGLLLAFHRAGRAAETGSVARQAQAAAFARGCLERLA</sequence>
<protein>
    <recommendedName>
        <fullName evidence="1">Aminoglycoside phosphotransferase domain-containing protein</fullName>
    </recommendedName>
</protein>
<comment type="caution">
    <text evidence="2">The sequence shown here is derived from an EMBL/GenBank/DDBJ whole genome shotgun (WGS) entry which is preliminary data.</text>
</comment>
<proteinExistence type="predicted"/>
<dbReference type="Proteomes" id="UP001458946">
    <property type="component" value="Unassembled WGS sequence"/>
</dbReference>
<dbReference type="Gene3D" id="3.90.1200.10">
    <property type="match status" value="1"/>
</dbReference>
<evidence type="ECO:0000259" key="1">
    <source>
        <dbReference type="Pfam" id="PF01636"/>
    </source>
</evidence>
<accession>A0ABP9V7Q1</accession>
<dbReference type="Pfam" id="PF01636">
    <property type="entry name" value="APH"/>
    <property type="match status" value="1"/>
</dbReference>
<name>A0ABP9V7Q1_9DEIO</name>
<keyword evidence="3" id="KW-1185">Reference proteome</keyword>
<dbReference type="InterPro" id="IPR002575">
    <property type="entry name" value="Aminoglycoside_PTrfase"/>
</dbReference>
<dbReference type="EMBL" id="BAABRN010000003">
    <property type="protein sequence ID" value="GAA5500726.1"/>
    <property type="molecule type" value="Genomic_DNA"/>
</dbReference>
<reference evidence="2 3" key="1">
    <citation type="submission" date="2024-02" db="EMBL/GenBank/DDBJ databases">
        <title>Deinococcus xinjiangensis NBRC 107630.</title>
        <authorList>
            <person name="Ichikawa N."/>
            <person name="Katano-Makiyama Y."/>
            <person name="Hidaka K."/>
        </authorList>
    </citation>
    <scope>NUCLEOTIDE SEQUENCE [LARGE SCALE GENOMIC DNA]</scope>
    <source>
        <strain evidence="2 3">NBRC 107630</strain>
    </source>
</reference>
<evidence type="ECO:0000313" key="2">
    <source>
        <dbReference type="EMBL" id="GAA5500726.1"/>
    </source>
</evidence>
<dbReference type="InterPro" id="IPR011009">
    <property type="entry name" value="Kinase-like_dom_sf"/>
</dbReference>
<feature type="domain" description="Aminoglycoside phosphotransferase" evidence="1">
    <location>
        <begin position="32"/>
        <end position="238"/>
    </location>
</feature>
<evidence type="ECO:0000313" key="3">
    <source>
        <dbReference type="Proteomes" id="UP001458946"/>
    </source>
</evidence>